<dbReference type="Gene3D" id="1.10.10.10">
    <property type="entry name" value="Winged helix-like DNA-binding domain superfamily/Winged helix DNA-binding domain"/>
    <property type="match status" value="1"/>
</dbReference>
<sequence length="331" mass="38463">MEALLMAEEKTKQDKKGRLLALRDYLYKYTDEQHPVSTQELIDEMTRQGYPGNRKTIKDDIDVLNKFGMDIITNVSRGNSFYMASREFEIPELKLLVDAVSSSRFISAARSEQLIGKLTAMASEYEKEQITPRIFTGDRIKANNPHLYYVVDMLIQAIQNKKKVRFQYGEFDADKHKVLRNDGEIYINSPYGCLWNDDFYYLVGYSEKREKVVTFRVDRIVDLEIMDDDIIPEPADFDMSDYAKIVIEMFDGEPQEVELLCDNELMKSVIDKFGENIKTERVSDEQFKAVVNVSTSKTFYAWCFRFAEQMKIVGPENVKNTYIEMARSVIG</sequence>
<name>A0A6L5YLC9_9FIRM</name>
<dbReference type="AlphaFoldDB" id="A0A6L5YLC9"/>
<accession>A0A6L5YLC9</accession>
<evidence type="ECO:0000313" key="2">
    <source>
        <dbReference type="EMBL" id="MST58783.1"/>
    </source>
</evidence>
<dbReference type="InterPro" id="IPR051534">
    <property type="entry name" value="CBASS_pafABC_assoc_protein"/>
</dbReference>
<dbReference type="PROSITE" id="PS52050">
    <property type="entry name" value="WYL"/>
    <property type="match status" value="1"/>
</dbReference>
<feature type="domain" description="WYL" evidence="1">
    <location>
        <begin position="150"/>
        <end position="225"/>
    </location>
</feature>
<dbReference type="InterPro" id="IPR036390">
    <property type="entry name" value="WH_DNA-bd_sf"/>
</dbReference>
<dbReference type="PANTHER" id="PTHR34580:SF1">
    <property type="entry name" value="PROTEIN PAFC"/>
    <property type="match status" value="1"/>
</dbReference>
<proteinExistence type="predicted"/>
<reference evidence="2 3" key="1">
    <citation type="submission" date="2019-08" db="EMBL/GenBank/DDBJ databases">
        <title>In-depth cultivation of the pig gut microbiome towards novel bacterial diversity and tailored functional studies.</title>
        <authorList>
            <person name="Wylensek D."/>
            <person name="Hitch T.C.A."/>
            <person name="Clavel T."/>
        </authorList>
    </citation>
    <scope>NUCLEOTIDE SEQUENCE [LARGE SCALE GENOMIC DNA]</scope>
    <source>
        <strain evidence="2 3">WCA3-601-WT-6H</strain>
    </source>
</reference>
<evidence type="ECO:0000313" key="3">
    <source>
        <dbReference type="Proteomes" id="UP000476055"/>
    </source>
</evidence>
<comment type="caution">
    <text evidence="2">The sequence shown here is derived from an EMBL/GenBank/DDBJ whole genome shotgun (WGS) entry which is preliminary data.</text>
</comment>
<dbReference type="Pfam" id="PF13280">
    <property type="entry name" value="WYL"/>
    <property type="match status" value="1"/>
</dbReference>
<evidence type="ECO:0000259" key="1">
    <source>
        <dbReference type="Pfam" id="PF13280"/>
    </source>
</evidence>
<dbReference type="SUPFAM" id="SSF46785">
    <property type="entry name" value="Winged helix' DNA-binding domain"/>
    <property type="match status" value="1"/>
</dbReference>
<organism evidence="2 3">
    <name type="scientific">Waltera intestinalis</name>
    <dbReference type="NCBI Taxonomy" id="2606635"/>
    <lineage>
        <taxon>Bacteria</taxon>
        <taxon>Bacillati</taxon>
        <taxon>Bacillota</taxon>
        <taxon>Clostridia</taxon>
        <taxon>Lachnospirales</taxon>
        <taxon>Lachnospiraceae</taxon>
        <taxon>Waltera</taxon>
    </lineage>
</organism>
<dbReference type="PANTHER" id="PTHR34580">
    <property type="match status" value="1"/>
</dbReference>
<gene>
    <name evidence="2" type="ORF">FYJ59_11150</name>
</gene>
<dbReference type="EMBL" id="VUMU01000015">
    <property type="protein sequence ID" value="MST58783.1"/>
    <property type="molecule type" value="Genomic_DNA"/>
</dbReference>
<dbReference type="InterPro" id="IPR036388">
    <property type="entry name" value="WH-like_DNA-bd_sf"/>
</dbReference>
<keyword evidence="3" id="KW-1185">Reference proteome</keyword>
<protein>
    <submittedName>
        <fullName evidence="2">WYL domain-containing protein</fullName>
    </submittedName>
</protein>
<dbReference type="Proteomes" id="UP000476055">
    <property type="component" value="Unassembled WGS sequence"/>
</dbReference>
<dbReference type="InterPro" id="IPR026881">
    <property type="entry name" value="WYL_dom"/>
</dbReference>